<evidence type="ECO:0000259" key="6">
    <source>
        <dbReference type="PROSITE" id="PS50850"/>
    </source>
</evidence>
<name>A0ABQ2HFY0_9BACT</name>
<keyword evidence="4 5" id="KW-0472">Membrane</keyword>
<proteinExistence type="predicted"/>
<dbReference type="Proteomes" id="UP000632339">
    <property type="component" value="Unassembled WGS sequence"/>
</dbReference>
<dbReference type="InterPro" id="IPR020846">
    <property type="entry name" value="MFS_dom"/>
</dbReference>
<keyword evidence="8" id="KW-1185">Reference proteome</keyword>
<dbReference type="Gene3D" id="1.20.1250.20">
    <property type="entry name" value="MFS general substrate transporter like domains"/>
    <property type="match status" value="2"/>
</dbReference>
<comment type="caution">
    <text evidence="7">The sequence shown here is derived from an EMBL/GenBank/DDBJ whole genome shotgun (WGS) entry which is preliminary data.</text>
</comment>
<dbReference type="RefSeq" id="WP_019942143.1">
    <property type="nucleotide sequence ID" value="NZ_BMLI01000001.1"/>
</dbReference>
<gene>
    <name evidence="7" type="ORF">GCM10010967_07770</name>
</gene>
<keyword evidence="3 5" id="KW-1133">Transmembrane helix</keyword>
<feature type="transmembrane region" description="Helical" evidence="5">
    <location>
        <begin position="147"/>
        <end position="166"/>
    </location>
</feature>
<feature type="transmembrane region" description="Helical" evidence="5">
    <location>
        <begin position="377"/>
        <end position="399"/>
    </location>
</feature>
<feature type="transmembrane region" description="Helical" evidence="5">
    <location>
        <begin position="60"/>
        <end position="80"/>
    </location>
</feature>
<protein>
    <submittedName>
        <fullName evidence="7">MFS transporter</fullName>
    </submittedName>
</protein>
<feature type="transmembrane region" description="Helical" evidence="5">
    <location>
        <begin position="290"/>
        <end position="308"/>
    </location>
</feature>
<evidence type="ECO:0000313" key="7">
    <source>
        <dbReference type="EMBL" id="GGM78508.1"/>
    </source>
</evidence>
<organism evidence="7 8">
    <name type="scientific">Dyadobacter beijingensis</name>
    <dbReference type="NCBI Taxonomy" id="365489"/>
    <lineage>
        <taxon>Bacteria</taxon>
        <taxon>Pseudomonadati</taxon>
        <taxon>Bacteroidota</taxon>
        <taxon>Cytophagia</taxon>
        <taxon>Cytophagales</taxon>
        <taxon>Spirosomataceae</taxon>
        <taxon>Dyadobacter</taxon>
    </lineage>
</organism>
<evidence type="ECO:0000313" key="8">
    <source>
        <dbReference type="Proteomes" id="UP000632339"/>
    </source>
</evidence>
<feature type="transmembrane region" description="Helical" evidence="5">
    <location>
        <begin position="172"/>
        <end position="192"/>
    </location>
</feature>
<dbReference type="EMBL" id="BMLI01000001">
    <property type="protein sequence ID" value="GGM78508.1"/>
    <property type="molecule type" value="Genomic_DNA"/>
</dbReference>
<feature type="transmembrane region" description="Helical" evidence="5">
    <location>
        <begin position="87"/>
        <end position="107"/>
    </location>
</feature>
<dbReference type="SUPFAM" id="SSF103473">
    <property type="entry name" value="MFS general substrate transporter"/>
    <property type="match status" value="1"/>
</dbReference>
<accession>A0ABQ2HFY0</accession>
<comment type="subcellular location">
    <subcellularLocation>
        <location evidence="1">Membrane</location>
        <topology evidence="1">Multi-pass membrane protein</topology>
    </subcellularLocation>
</comment>
<dbReference type="PANTHER" id="PTHR23508:SF10">
    <property type="entry name" value="CARBOXYLIC ACID TRANSPORTER PROTEIN HOMOLOG"/>
    <property type="match status" value="1"/>
</dbReference>
<dbReference type="Pfam" id="PF07690">
    <property type="entry name" value="MFS_1"/>
    <property type="match status" value="1"/>
</dbReference>
<evidence type="ECO:0000256" key="1">
    <source>
        <dbReference type="ARBA" id="ARBA00004141"/>
    </source>
</evidence>
<evidence type="ECO:0000256" key="3">
    <source>
        <dbReference type="ARBA" id="ARBA00022989"/>
    </source>
</evidence>
<reference evidence="8" key="1">
    <citation type="journal article" date="2019" name="Int. J. Syst. Evol. Microbiol.">
        <title>The Global Catalogue of Microorganisms (GCM) 10K type strain sequencing project: providing services to taxonomists for standard genome sequencing and annotation.</title>
        <authorList>
            <consortium name="The Broad Institute Genomics Platform"/>
            <consortium name="The Broad Institute Genome Sequencing Center for Infectious Disease"/>
            <person name="Wu L."/>
            <person name="Ma J."/>
        </authorList>
    </citation>
    <scope>NUCLEOTIDE SEQUENCE [LARGE SCALE GENOMIC DNA]</scope>
    <source>
        <strain evidence="8">CGMCC 1.6375</strain>
    </source>
</reference>
<feature type="domain" description="Major facilitator superfamily (MFS) profile" evidence="6">
    <location>
        <begin position="19"/>
        <end position="403"/>
    </location>
</feature>
<evidence type="ECO:0000256" key="4">
    <source>
        <dbReference type="ARBA" id="ARBA00023136"/>
    </source>
</evidence>
<dbReference type="InterPro" id="IPR011701">
    <property type="entry name" value="MFS"/>
</dbReference>
<keyword evidence="2 5" id="KW-0812">Transmembrane</keyword>
<dbReference type="PROSITE" id="PS50850">
    <property type="entry name" value="MFS"/>
    <property type="match status" value="1"/>
</dbReference>
<feature type="transmembrane region" description="Helical" evidence="5">
    <location>
        <begin position="221"/>
        <end position="242"/>
    </location>
</feature>
<feature type="transmembrane region" description="Helical" evidence="5">
    <location>
        <begin position="20"/>
        <end position="40"/>
    </location>
</feature>
<evidence type="ECO:0000256" key="2">
    <source>
        <dbReference type="ARBA" id="ARBA00022692"/>
    </source>
</evidence>
<dbReference type="PANTHER" id="PTHR23508">
    <property type="entry name" value="CARBOXYLIC ACID TRANSPORTER PROTEIN HOMOLOG"/>
    <property type="match status" value="1"/>
</dbReference>
<evidence type="ECO:0000256" key="5">
    <source>
        <dbReference type="SAM" id="Phobius"/>
    </source>
</evidence>
<sequence length="413" mass="44780">MSTTNHTNPSLLSQLLQVPVIVAALGYLVDMYDLFLFSVVRVPSLKALNVPDDQLLTEGISLLNYQMAGMLIGGVLWGIIADKKGRLSVLFGSIIMYSLANIGNGFVNTLDQYALLRFIAGVGLAGELGAGITLVTEVLPKEIRGYGTTLVATLGVLGAILAYFVADLFAWRVSYFVGGGMGLLLLVLRFNVFESGMFKHARERSVDRGNIMMILLNGKRLSKYLMAILVGLPIWFVVGILITFSPEFGAAKGIEGINAGKAVMLAFSGQVGGDIVSGLLSQYMRSRKKVIRLFIVLSLAMVIGYLLIPMQDLFSFYLLCTLLGFCNGYWTLFITIAAELFGTNLRATVATTVPNFVRGATIPLAALFVHFKSDLGVIQSGLMIGVATAVVALLALYFLEETFTKDMDFVEKE</sequence>
<dbReference type="InterPro" id="IPR036259">
    <property type="entry name" value="MFS_trans_sf"/>
</dbReference>
<feature type="transmembrane region" description="Helical" evidence="5">
    <location>
        <begin position="314"/>
        <end position="341"/>
    </location>
</feature>
<feature type="transmembrane region" description="Helical" evidence="5">
    <location>
        <begin position="113"/>
        <end position="135"/>
    </location>
</feature>